<name>A0A5Q6PJA0_VIBCL</name>
<reference evidence="1 2" key="1">
    <citation type="submission" date="2019-09" db="EMBL/GenBank/DDBJ databases">
        <authorList>
            <person name="Kritzky A."/>
            <person name="Schelkanova E.Y."/>
            <person name="Alkhova Z.V."/>
            <person name="Smirnova N.I."/>
        </authorList>
    </citation>
    <scope>NUCLEOTIDE SEQUENCE [LARGE SCALE GENOMIC DNA]</scope>
    <source>
        <strain evidence="1 2">M1526</strain>
    </source>
</reference>
<dbReference type="EMBL" id="VUAA01000010">
    <property type="protein sequence ID" value="KAA1254729.1"/>
    <property type="molecule type" value="Genomic_DNA"/>
</dbReference>
<comment type="caution">
    <text evidence="1">The sequence shown here is derived from an EMBL/GenBank/DDBJ whole genome shotgun (WGS) entry which is preliminary data.</text>
</comment>
<evidence type="ECO:0000313" key="1">
    <source>
        <dbReference type="EMBL" id="KAA1254729.1"/>
    </source>
</evidence>
<proteinExistence type="predicted"/>
<gene>
    <name evidence="1" type="ORF">F0M16_10710</name>
</gene>
<dbReference type="AlphaFoldDB" id="A0A5Q6PJA0"/>
<organism evidence="1 2">
    <name type="scientific">Vibrio cholerae</name>
    <dbReference type="NCBI Taxonomy" id="666"/>
    <lineage>
        <taxon>Bacteria</taxon>
        <taxon>Pseudomonadati</taxon>
        <taxon>Pseudomonadota</taxon>
        <taxon>Gammaproteobacteria</taxon>
        <taxon>Vibrionales</taxon>
        <taxon>Vibrionaceae</taxon>
        <taxon>Vibrio</taxon>
    </lineage>
</organism>
<dbReference type="Proteomes" id="UP000323225">
    <property type="component" value="Unassembled WGS sequence"/>
</dbReference>
<protein>
    <submittedName>
        <fullName evidence="1">Uncharacterized protein</fullName>
    </submittedName>
</protein>
<accession>A0A5Q6PJA0</accession>
<evidence type="ECO:0000313" key="2">
    <source>
        <dbReference type="Proteomes" id="UP000323225"/>
    </source>
</evidence>
<sequence length="185" mass="20884">MNLNEFTNYTNAVKQLVSFNKHFGFDEDDINVVGAYCKDCHDSGFLVDEDISNLVDFSHGLKIMTNDVPCDMSFLVEASMVANRSIEEIVDEFISDRKNDFFDFSADVDFVSTKIISADNCLIRIKNIPFTGKLIVKIRGDLKVLFSFYVSDRKERLSIVPDEVGYVLKDEAILAKGKFGTPLPL</sequence>